<gene>
    <name evidence="1" type="ORF">METZ01_LOCUS431902</name>
</gene>
<feature type="non-terminal residue" evidence="1">
    <location>
        <position position="64"/>
    </location>
</feature>
<sequence length="64" mass="7600">VLWFPVAWRRYLPAGYNSNLERAFLVDARSVAVLRCKDCPHWYGGEDYGYGSCRLKLQRDEQRF</sequence>
<feature type="non-terminal residue" evidence="1">
    <location>
        <position position="1"/>
    </location>
</feature>
<organism evidence="1">
    <name type="scientific">marine metagenome</name>
    <dbReference type="NCBI Taxonomy" id="408172"/>
    <lineage>
        <taxon>unclassified sequences</taxon>
        <taxon>metagenomes</taxon>
        <taxon>ecological metagenomes</taxon>
    </lineage>
</organism>
<dbReference type="AlphaFoldDB" id="A0A382Y971"/>
<proteinExistence type="predicted"/>
<protein>
    <submittedName>
        <fullName evidence="1">Uncharacterized protein</fullName>
    </submittedName>
</protein>
<reference evidence="1" key="1">
    <citation type="submission" date="2018-05" db="EMBL/GenBank/DDBJ databases">
        <authorList>
            <person name="Lanie J.A."/>
            <person name="Ng W.-L."/>
            <person name="Kazmierczak K.M."/>
            <person name="Andrzejewski T.M."/>
            <person name="Davidsen T.M."/>
            <person name="Wayne K.J."/>
            <person name="Tettelin H."/>
            <person name="Glass J.I."/>
            <person name="Rusch D."/>
            <person name="Podicherti R."/>
            <person name="Tsui H.-C.T."/>
            <person name="Winkler M.E."/>
        </authorList>
    </citation>
    <scope>NUCLEOTIDE SEQUENCE</scope>
</reference>
<name>A0A382Y971_9ZZZZ</name>
<dbReference type="EMBL" id="UINC01173444">
    <property type="protein sequence ID" value="SVD79048.1"/>
    <property type="molecule type" value="Genomic_DNA"/>
</dbReference>
<accession>A0A382Y971</accession>
<evidence type="ECO:0000313" key="1">
    <source>
        <dbReference type="EMBL" id="SVD79048.1"/>
    </source>
</evidence>